<feature type="transmembrane region" description="Helical" evidence="6">
    <location>
        <begin position="12"/>
        <end position="40"/>
    </location>
</feature>
<evidence type="ECO:0000313" key="8">
    <source>
        <dbReference type="EMBL" id="GIM44478.1"/>
    </source>
</evidence>
<evidence type="ECO:0000256" key="2">
    <source>
        <dbReference type="ARBA" id="ARBA00022475"/>
    </source>
</evidence>
<comment type="subcellular location">
    <subcellularLocation>
        <location evidence="1">Cell membrane</location>
        <topology evidence="1">Multi-pass membrane protein</topology>
    </subcellularLocation>
</comment>
<keyword evidence="4 6" id="KW-1133">Transmembrane helix</keyword>
<evidence type="ECO:0000313" key="9">
    <source>
        <dbReference type="Proteomes" id="UP001057291"/>
    </source>
</evidence>
<evidence type="ECO:0000256" key="4">
    <source>
        <dbReference type="ARBA" id="ARBA00022989"/>
    </source>
</evidence>
<feature type="transmembrane region" description="Helical" evidence="6">
    <location>
        <begin position="52"/>
        <end position="69"/>
    </location>
</feature>
<comment type="caution">
    <text evidence="8">The sequence shown here is derived from an EMBL/GenBank/DDBJ whole genome shotgun (WGS) entry which is preliminary data.</text>
</comment>
<dbReference type="InterPro" id="IPR010432">
    <property type="entry name" value="RDD"/>
</dbReference>
<evidence type="ECO:0000256" key="1">
    <source>
        <dbReference type="ARBA" id="ARBA00004651"/>
    </source>
</evidence>
<evidence type="ECO:0000256" key="6">
    <source>
        <dbReference type="SAM" id="Phobius"/>
    </source>
</evidence>
<evidence type="ECO:0000256" key="3">
    <source>
        <dbReference type="ARBA" id="ARBA00022692"/>
    </source>
</evidence>
<keyword evidence="9" id="KW-1185">Reference proteome</keyword>
<organism evidence="8 9">
    <name type="scientific">Collibacillus ludicampi</name>
    <dbReference type="NCBI Taxonomy" id="2771369"/>
    <lineage>
        <taxon>Bacteria</taxon>
        <taxon>Bacillati</taxon>
        <taxon>Bacillota</taxon>
        <taxon>Bacilli</taxon>
        <taxon>Bacillales</taxon>
        <taxon>Alicyclobacillaceae</taxon>
        <taxon>Collibacillus</taxon>
    </lineage>
</organism>
<dbReference type="PANTHER" id="PTHR36115:SF9">
    <property type="entry name" value="LMO1584 PROTEIN"/>
    <property type="match status" value="1"/>
</dbReference>
<gene>
    <name evidence="8" type="primary">yxaI_1</name>
    <name evidence="8" type="ORF">DNHGIG_00270</name>
</gene>
<dbReference type="GO" id="GO:0005886">
    <property type="term" value="C:plasma membrane"/>
    <property type="evidence" value="ECO:0007669"/>
    <property type="project" value="UniProtKB-SubCell"/>
</dbReference>
<feature type="domain" description="RDD" evidence="7">
    <location>
        <begin position="3"/>
        <end position="137"/>
    </location>
</feature>
<dbReference type="EMBL" id="BOQE01000001">
    <property type="protein sequence ID" value="GIM44478.1"/>
    <property type="molecule type" value="Genomic_DNA"/>
</dbReference>
<keyword evidence="5 6" id="KW-0472">Membrane</keyword>
<feature type="transmembrane region" description="Helical" evidence="6">
    <location>
        <begin position="105"/>
        <end position="124"/>
    </location>
</feature>
<dbReference type="AlphaFoldDB" id="A0AAV4LA03"/>
<dbReference type="InterPro" id="IPR051791">
    <property type="entry name" value="Pra-immunoreactive"/>
</dbReference>
<proteinExistence type="predicted"/>
<dbReference type="PANTHER" id="PTHR36115">
    <property type="entry name" value="PROLINE-RICH ANTIGEN HOMOLOG-RELATED"/>
    <property type="match status" value="1"/>
</dbReference>
<dbReference type="RefSeq" id="WP_282197755.1">
    <property type="nucleotide sequence ID" value="NZ_BOQE01000001.1"/>
</dbReference>
<accession>A0AAV4LA03</accession>
<evidence type="ECO:0000259" key="7">
    <source>
        <dbReference type="Pfam" id="PF06271"/>
    </source>
</evidence>
<reference evidence="8" key="1">
    <citation type="journal article" date="2023" name="Int. J. Syst. Evol. Microbiol.">
        <title>Collibacillus ludicampi gen. nov., sp. nov., a new soil bacterium of the family Alicyclobacillaceae.</title>
        <authorList>
            <person name="Jojima T."/>
            <person name="Ioku Y."/>
            <person name="Fukuta Y."/>
            <person name="Shirasaka N."/>
            <person name="Matsumura Y."/>
            <person name="Mori M."/>
        </authorList>
    </citation>
    <scope>NUCLEOTIDE SEQUENCE</scope>
    <source>
        <strain evidence="8">TP075</strain>
    </source>
</reference>
<sequence>MRYAGFWLRFVAYLIDAILLWVCSFILSFIFGVSAIGMAALTHDPNTTLGPLMLYEWILFVGTWLYFALMESSTKQGTLGKMALGLRVTELNGQRITFGRATGRYFAKIISSILFLIGYLLAGWTKKKQGLHDMIAGTLVVRKES</sequence>
<dbReference type="Proteomes" id="UP001057291">
    <property type="component" value="Unassembled WGS sequence"/>
</dbReference>
<protein>
    <recommendedName>
        <fullName evidence="7">RDD domain-containing protein</fullName>
    </recommendedName>
</protein>
<name>A0AAV4LA03_9BACL</name>
<keyword evidence="3 6" id="KW-0812">Transmembrane</keyword>
<evidence type="ECO:0000256" key="5">
    <source>
        <dbReference type="ARBA" id="ARBA00023136"/>
    </source>
</evidence>
<keyword evidence="2" id="KW-1003">Cell membrane</keyword>
<dbReference type="Pfam" id="PF06271">
    <property type="entry name" value="RDD"/>
    <property type="match status" value="1"/>
</dbReference>